<evidence type="ECO:0000256" key="1">
    <source>
        <dbReference type="SAM" id="MobiDB-lite"/>
    </source>
</evidence>
<organism evidence="2 3">
    <name type="scientific">Parnassius apollo</name>
    <name type="common">Apollo butterfly</name>
    <name type="synonym">Papilio apollo</name>
    <dbReference type="NCBI Taxonomy" id="110799"/>
    <lineage>
        <taxon>Eukaryota</taxon>
        <taxon>Metazoa</taxon>
        <taxon>Ecdysozoa</taxon>
        <taxon>Arthropoda</taxon>
        <taxon>Hexapoda</taxon>
        <taxon>Insecta</taxon>
        <taxon>Pterygota</taxon>
        <taxon>Neoptera</taxon>
        <taxon>Endopterygota</taxon>
        <taxon>Lepidoptera</taxon>
        <taxon>Glossata</taxon>
        <taxon>Ditrysia</taxon>
        <taxon>Papilionoidea</taxon>
        <taxon>Papilionidae</taxon>
        <taxon>Parnassiinae</taxon>
        <taxon>Parnassini</taxon>
        <taxon>Parnassius</taxon>
        <taxon>Parnassius</taxon>
    </lineage>
</organism>
<feature type="compositionally biased region" description="Polar residues" evidence="1">
    <location>
        <begin position="112"/>
        <end position="135"/>
    </location>
</feature>
<feature type="compositionally biased region" description="Polar residues" evidence="1">
    <location>
        <begin position="29"/>
        <end position="44"/>
    </location>
</feature>
<feature type="region of interest" description="Disordered" evidence="1">
    <location>
        <begin position="1"/>
        <end position="63"/>
    </location>
</feature>
<accession>A0A8S3W841</accession>
<name>A0A8S3W841_PARAO</name>
<dbReference type="AlphaFoldDB" id="A0A8S3W841"/>
<proteinExistence type="predicted"/>
<comment type="caution">
    <text evidence="2">The sequence shown here is derived from an EMBL/GenBank/DDBJ whole genome shotgun (WGS) entry which is preliminary data.</text>
</comment>
<keyword evidence="3" id="KW-1185">Reference proteome</keyword>
<feature type="compositionally biased region" description="Basic and acidic residues" evidence="1">
    <location>
        <begin position="16"/>
        <end position="27"/>
    </location>
</feature>
<evidence type="ECO:0000313" key="2">
    <source>
        <dbReference type="EMBL" id="CAG4946457.1"/>
    </source>
</evidence>
<feature type="region of interest" description="Disordered" evidence="1">
    <location>
        <begin position="77"/>
        <end position="135"/>
    </location>
</feature>
<reference evidence="2" key="1">
    <citation type="submission" date="2021-04" db="EMBL/GenBank/DDBJ databases">
        <authorList>
            <person name="Tunstrom K."/>
        </authorList>
    </citation>
    <scope>NUCLEOTIDE SEQUENCE</scope>
</reference>
<feature type="compositionally biased region" description="Basic and acidic residues" evidence="1">
    <location>
        <begin position="99"/>
        <end position="111"/>
    </location>
</feature>
<protein>
    <submittedName>
        <fullName evidence="2">(apollo) hypothetical protein</fullName>
    </submittedName>
</protein>
<gene>
    <name evidence="2" type="ORF">PAPOLLO_LOCUS3319</name>
</gene>
<dbReference type="EMBL" id="CAJQZP010000212">
    <property type="protein sequence ID" value="CAG4946457.1"/>
    <property type="molecule type" value="Genomic_DNA"/>
</dbReference>
<evidence type="ECO:0000313" key="3">
    <source>
        <dbReference type="Proteomes" id="UP000691718"/>
    </source>
</evidence>
<dbReference type="Proteomes" id="UP000691718">
    <property type="component" value="Unassembled WGS sequence"/>
</dbReference>
<sequence>MSITGTENKNARTVHANRECTSTDHKRLSTQGQIRPEQNTQELNAQREHKEEQSAEVTTEKNTQVLNKVGQIIKVNTEKQNARAKHTSTKFQCTKKEHRRTECARTDHNRTEYANTECTRTGQKNNRSPNWTRKQ</sequence>